<dbReference type="RefSeq" id="WP_312646673.1">
    <property type="nucleotide sequence ID" value="NZ_CP116967.1"/>
</dbReference>
<evidence type="ECO:0000313" key="1">
    <source>
        <dbReference type="EMBL" id="WNM59811.1"/>
    </source>
</evidence>
<gene>
    <name evidence="1" type="ORF">PP769_08665</name>
</gene>
<dbReference type="EMBL" id="CP116967">
    <property type="protein sequence ID" value="WNM59811.1"/>
    <property type="molecule type" value="Genomic_DNA"/>
</dbReference>
<reference evidence="1 2" key="1">
    <citation type="submission" date="2023-01" db="EMBL/GenBank/DDBJ databases">
        <title>Cultivation and genomic characterization of new, ubiquitous marine nitrite-oxidizing bacteria from the Nitrospirales.</title>
        <authorList>
            <person name="Mueller A.J."/>
            <person name="Daebeler A."/>
            <person name="Herbold C.W."/>
            <person name="Kirkegaard R.H."/>
            <person name="Daims H."/>
        </authorList>
    </citation>
    <scope>NUCLEOTIDE SEQUENCE [LARGE SCALE GENOMIC DNA]</scope>
    <source>
        <strain evidence="1 2">VA</strain>
    </source>
</reference>
<proteinExistence type="predicted"/>
<evidence type="ECO:0000313" key="2">
    <source>
        <dbReference type="Proteomes" id="UP001302719"/>
    </source>
</evidence>
<name>A0AA96GDV4_9BACT</name>
<dbReference type="AlphaFoldDB" id="A0AA96GDV4"/>
<accession>A0AA96GDV4</accession>
<dbReference type="InterPro" id="IPR038142">
    <property type="entry name" value="Cytochrome_P460_sp"/>
</dbReference>
<keyword evidence="2" id="KW-1185">Reference proteome</keyword>
<dbReference type="KEGG" id="nall:PP769_08665"/>
<dbReference type="Proteomes" id="UP001302719">
    <property type="component" value="Chromosome"/>
</dbReference>
<dbReference type="Gene3D" id="3.50.70.20">
    <property type="entry name" value="Cytochrome P460"/>
    <property type="match status" value="1"/>
</dbReference>
<organism evidence="1 2">
    <name type="scientific">Candidatus Nitrospira allomarina</name>
    <dbReference type="NCBI Taxonomy" id="3020900"/>
    <lineage>
        <taxon>Bacteria</taxon>
        <taxon>Pseudomonadati</taxon>
        <taxon>Nitrospirota</taxon>
        <taxon>Nitrospiria</taxon>
        <taxon>Nitrospirales</taxon>
        <taxon>Nitrospiraceae</taxon>
        <taxon>Nitrospira</taxon>
    </lineage>
</organism>
<sequence length="105" mass="10926">MSITFPALVVLGCVSTNMPIAAQSGSTPKDGELVFPAAYKSYAAFLHGIQKSDAIRDLYINPTGASAGAGHPFANGSILVMEIHNAKKKPTGMMNIPGYGRNTSA</sequence>
<protein>
    <submittedName>
        <fullName evidence="1">Uncharacterized protein</fullName>
    </submittedName>
</protein>